<evidence type="ECO:0000313" key="3">
    <source>
        <dbReference type="Proteomes" id="UP001499988"/>
    </source>
</evidence>
<evidence type="ECO:0000256" key="1">
    <source>
        <dbReference type="SAM" id="MobiDB-lite"/>
    </source>
</evidence>
<evidence type="ECO:0000313" key="2">
    <source>
        <dbReference type="EMBL" id="GAA4888611.1"/>
    </source>
</evidence>
<comment type="caution">
    <text evidence="2">The sequence shown here is derived from an EMBL/GenBank/DDBJ whole genome shotgun (WGS) entry which is preliminary data.</text>
</comment>
<keyword evidence="3" id="KW-1185">Reference proteome</keyword>
<feature type="compositionally biased region" description="Low complexity" evidence="1">
    <location>
        <begin position="17"/>
        <end position="34"/>
    </location>
</feature>
<feature type="region of interest" description="Disordered" evidence="1">
    <location>
        <begin position="92"/>
        <end position="116"/>
    </location>
</feature>
<gene>
    <name evidence="2" type="ORF">GCM10023333_22410</name>
</gene>
<dbReference type="RefSeq" id="WP_345335479.1">
    <property type="nucleotide sequence ID" value="NZ_BAABJZ010000077.1"/>
</dbReference>
<dbReference type="EMBL" id="BAABJZ010000077">
    <property type="protein sequence ID" value="GAA4888611.1"/>
    <property type="molecule type" value="Genomic_DNA"/>
</dbReference>
<evidence type="ECO:0008006" key="4">
    <source>
        <dbReference type="Google" id="ProtNLM"/>
    </source>
</evidence>
<accession>A0ABP9EX00</accession>
<organism evidence="2 3">
    <name type="scientific">Ferrimonas pelagia</name>
    <dbReference type="NCBI Taxonomy" id="1177826"/>
    <lineage>
        <taxon>Bacteria</taxon>
        <taxon>Pseudomonadati</taxon>
        <taxon>Pseudomonadota</taxon>
        <taxon>Gammaproteobacteria</taxon>
        <taxon>Alteromonadales</taxon>
        <taxon>Ferrimonadaceae</taxon>
        <taxon>Ferrimonas</taxon>
    </lineage>
</organism>
<sequence length="346" mass="37513">MVSAVSDPLSVRQRQQSAPTAASSSAAPTPGSSKAKGKGRGVAVPKWRLESYRRWAQVGQGQHQVAAAQTGAQALKQAKGQLEGLQRQINSALQGKSSSDGGQMSASRDRLSQQSVSYRGQTLVDRQFNLVGRHSQAAPRQFALKGTDLTASKPRDEQLNIQLGKERAQIDLPAGADREALARILNDGLSAIGLGARLGRDGQVMLMLNEQQAAMLDGGLWMSGQGARLPAGQAVPVKTQEVLPWQDPREWQFDNNAQLRQSQAKLLKTLNKVDAQLAQLEAVQQTINHRLAKVNRASQASAEVMEKASQELQQAMDRSPFRTQLSTMLAQANLSRSQVTELLQQM</sequence>
<protein>
    <recommendedName>
        <fullName evidence="4">Flagellin</fullName>
    </recommendedName>
</protein>
<proteinExistence type="predicted"/>
<dbReference type="Proteomes" id="UP001499988">
    <property type="component" value="Unassembled WGS sequence"/>
</dbReference>
<feature type="region of interest" description="Disordered" evidence="1">
    <location>
        <begin position="1"/>
        <end position="42"/>
    </location>
</feature>
<name>A0ABP9EX00_9GAMM</name>
<reference evidence="3" key="1">
    <citation type="journal article" date="2019" name="Int. J. Syst. Evol. Microbiol.">
        <title>The Global Catalogue of Microorganisms (GCM) 10K type strain sequencing project: providing services to taxonomists for standard genome sequencing and annotation.</title>
        <authorList>
            <consortium name="The Broad Institute Genomics Platform"/>
            <consortium name="The Broad Institute Genome Sequencing Center for Infectious Disease"/>
            <person name="Wu L."/>
            <person name="Ma J."/>
        </authorList>
    </citation>
    <scope>NUCLEOTIDE SEQUENCE [LARGE SCALE GENOMIC DNA]</scope>
    <source>
        <strain evidence="3">JCM 18401</strain>
    </source>
</reference>